<gene>
    <name evidence="2" type="ORF">DVW87_09460</name>
</gene>
<name>A0A369VTS0_9SPHN</name>
<sequence length="159" mass="15618">MLAALLLQLAAPEAASPRAAVAAEMTRIAEGCSGCLVVANIARTSEGREVVDLLGFQQGPEAKRIVLVTAPAGDGAATSALLAAAGTLSSERFGPTIVFALVDGAAGDALLGDVARSRNWTIVAALPAMAGTAAIRAAATGAQRPATPPAPPAAPAPKS</sequence>
<evidence type="ECO:0000313" key="3">
    <source>
        <dbReference type="Proteomes" id="UP000253918"/>
    </source>
</evidence>
<feature type="region of interest" description="Disordered" evidence="1">
    <location>
        <begin position="140"/>
        <end position="159"/>
    </location>
</feature>
<dbReference type="Proteomes" id="UP000253918">
    <property type="component" value="Unassembled WGS sequence"/>
</dbReference>
<proteinExistence type="predicted"/>
<dbReference type="OrthoDB" id="9787436at2"/>
<evidence type="ECO:0000256" key="1">
    <source>
        <dbReference type="SAM" id="MobiDB-lite"/>
    </source>
</evidence>
<accession>A0A369VTS0</accession>
<feature type="compositionally biased region" description="Pro residues" evidence="1">
    <location>
        <begin position="146"/>
        <end position="159"/>
    </location>
</feature>
<comment type="caution">
    <text evidence="2">The sequence shown here is derived from an EMBL/GenBank/DDBJ whole genome shotgun (WGS) entry which is preliminary data.</text>
</comment>
<evidence type="ECO:0000313" key="2">
    <source>
        <dbReference type="EMBL" id="RDE05463.1"/>
    </source>
</evidence>
<organism evidence="2 3">
    <name type="scientific">Sphingomonas aracearum</name>
    <dbReference type="NCBI Taxonomy" id="2283317"/>
    <lineage>
        <taxon>Bacteria</taxon>
        <taxon>Pseudomonadati</taxon>
        <taxon>Pseudomonadota</taxon>
        <taxon>Alphaproteobacteria</taxon>
        <taxon>Sphingomonadales</taxon>
        <taxon>Sphingomonadaceae</taxon>
        <taxon>Sphingomonas</taxon>
    </lineage>
</organism>
<keyword evidence="3" id="KW-1185">Reference proteome</keyword>
<dbReference type="AlphaFoldDB" id="A0A369VTS0"/>
<dbReference type="RefSeq" id="WP_114687533.1">
    <property type="nucleotide sequence ID" value="NZ_QQNB01000002.1"/>
</dbReference>
<protein>
    <submittedName>
        <fullName evidence="2">Uncharacterized protein</fullName>
    </submittedName>
</protein>
<dbReference type="EMBL" id="QQNB01000002">
    <property type="protein sequence ID" value="RDE05463.1"/>
    <property type="molecule type" value="Genomic_DNA"/>
</dbReference>
<reference evidence="2 3" key="1">
    <citation type="submission" date="2018-07" db="EMBL/GenBank/DDBJ databases">
        <title>a novel species of Sphingomonas isolated from the rhizosphere soil of Araceae plant.</title>
        <authorList>
            <person name="Zhiyong W."/>
            <person name="Qinglan Z."/>
            <person name="Zhiwei F."/>
            <person name="Ding X."/>
            <person name="Gejiao W."/>
            <person name="Shixue Z."/>
        </authorList>
    </citation>
    <scope>NUCLEOTIDE SEQUENCE [LARGE SCALE GENOMIC DNA]</scope>
    <source>
        <strain evidence="2 3">WZY 27</strain>
    </source>
</reference>